<comment type="caution">
    <text evidence="9">The sequence shown here is derived from an EMBL/GenBank/DDBJ whole genome shotgun (WGS) entry which is preliminary data.</text>
</comment>
<sequence length="67" mass="7333">MDRGAASDAWEVFEREGALNVATGARYRKAILERGGSRPMTENFVEFVGRPPKIDAFLHQRGVAGAV</sequence>
<dbReference type="Proteomes" id="UP001228044">
    <property type="component" value="Unassembled WGS sequence"/>
</dbReference>
<keyword evidence="4 7" id="KW-0378">Hydrolase</keyword>
<comment type="similarity">
    <text evidence="1 7">Belongs to the peptidase M3 family.</text>
</comment>
<dbReference type="RefSeq" id="WP_290360460.1">
    <property type="nucleotide sequence ID" value="NZ_JAUHHC010000005.1"/>
</dbReference>
<name>A0ABT8DV13_9BURK</name>
<protein>
    <submittedName>
        <fullName evidence="9">M3 family metallopeptidase</fullName>
    </submittedName>
</protein>
<evidence type="ECO:0000313" key="9">
    <source>
        <dbReference type="EMBL" id="MDN3922145.1"/>
    </source>
</evidence>
<proteinExistence type="inferred from homology"/>
<dbReference type="PANTHER" id="PTHR43660">
    <property type="entry name" value="DIPEPTIDYL CARBOXYPEPTIDASE"/>
    <property type="match status" value="1"/>
</dbReference>
<dbReference type="Gene3D" id="1.10.1370.10">
    <property type="entry name" value="Neurolysin, domain 3"/>
    <property type="match status" value="1"/>
</dbReference>
<dbReference type="EMBL" id="JAUHHC010000005">
    <property type="protein sequence ID" value="MDN3922145.1"/>
    <property type="molecule type" value="Genomic_DNA"/>
</dbReference>
<evidence type="ECO:0000313" key="10">
    <source>
        <dbReference type="Proteomes" id="UP001228044"/>
    </source>
</evidence>
<evidence type="ECO:0000256" key="4">
    <source>
        <dbReference type="ARBA" id="ARBA00022801"/>
    </source>
</evidence>
<dbReference type="PANTHER" id="PTHR43660:SF1">
    <property type="entry name" value="DIPEPTIDYL CARBOXYPEPTIDASE"/>
    <property type="match status" value="1"/>
</dbReference>
<organism evidence="9 10">
    <name type="scientific">Roseateles violae</name>
    <dbReference type="NCBI Taxonomy" id="3058042"/>
    <lineage>
        <taxon>Bacteria</taxon>
        <taxon>Pseudomonadati</taxon>
        <taxon>Pseudomonadota</taxon>
        <taxon>Betaproteobacteria</taxon>
        <taxon>Burkholderiales</taxon>
        <taxon>Sphaerotilaceae</taxon>
        <taxon>Roseateles</taxon>
    </lineage>
</organism>
<comment type="cofactor">
    <cofactor evidence="7">
        <name>Zn(2+)</name>
        <dbReference type="ChEBI" id="CHEBI:29105"/>
    </cofactor>
    <text evidence="7">Binds 1 zinc ion.</text>
</comment>
<keyword evidence="5 7" id="KW-0862">Zinc</keyword>
<feature type="domain" description="Peptidase M3A/M3B catalytic" evidence="8">
    <location>
        <begin position="2"/>
        <end position="61"/>
    </location>
</feature>
<dbReference type="InterPro" id="IPR045090">
    <property type="entry name" value="Pept_M3A_M3B"/>
</dbReference>
<accession>A0ABT8DV13</accession>
<evidence type="ECO:0000256" key="2">
    <source>
        <dbReference type="ARBA" id="ARBA00022670"/>
    </source>
</evidence>
<dbReference type="InterPro" id="IPR001567">
    <property type="entry name" value="Pept_M3A_M3B_dom"/>
</dbReference>
<dbReference type="InterPro" id="IPR024077">
    <property type="entry name" value="Neurolysin/TOP_dom2"/>
</dbReference>
<evidence type="ECO:0000256" key="5">
    <source>
        <dbReference type="ARBA" id="ARBA00022833"/>
    </source>
</evidence>
<evidence type="ECO:0000256" key="3">
    <source>
        <dbReference type="ARBA" id="ARBA00022723"/>
    </source>
</evidence>
<keyword evidence="3 7" id="KW-0479">Metal-binding</keyword>
<dbReference type="SUPFAM" id="SSF55486">
    <property type="entry name" value="Metalloproteases ('zincins'), catalytic domain"/>
    <property type="match status" value="1"/>
</dbReference>
<evidence type="ECO:0000259" key="8">
    <source>
        <dbReference type="Pfam" id="PF01432"/>
    </source>
</evidence>
<evidence type="ECO:0000256" key="6">
    <source>
        <dbReference type="ARBA" id="ARBA00023049"/>
    </source>
</evidence>
<keyword evidence="10" id="KW-1185">Reference proteome</keyword>
<reference evidence="9 10" key="1">
    <citation type="submission" date="2023-06" db="EMBL/GenBank/DDBJ databases">
        <title>Pelomonas sp. PFR6 16S ribosomal RNA gene Genome sequencing and assembly.</title>
        <authorList>
            <person name="Woo H."/>
        </authorList>
    </citation>
    <scope>NUCLEOTIDE SEQUENCE [LARGE SCALE GENOMIC DNA]</scope>
    <source>
        <strain evidence="9 10">PFR6</strain>
    </source>
</reference>
<gene>
    <name evidence="9" type="ORF">QWJ38_17785</name>
</gene>
<dbReference type="Pfam" id="PF01432">
    <property type="entry name" value="Peptidase_M3"/>
    <property type="match status" value="1"/>
</dbReference>
<keyword evidence="6 7" id="KW-0482">Metalloprotease</keyword>
<evidence type="ECO:0000256" key="7">
    <source>
        <dbReference type="RuleBase" id="RU003435"/>
    </source>
</evidence>
<evidence type="ECO:0000256" key="1">
    <source>
        <dbReference type="ARBA" id="ARBA00006040"/>
    </source>
</evidence>
<keyword evidence="2 7" id="KW-0645">Protease</keyword>